<dbReference type="PANTHER" id="PTHR33067">
    <property type="entry name" value="RNA-DIRECTED DNA POLYMERASE-RELATED"/>
    <property type="match status" value="1"/>
</dbReference>
<feature type="compositionally biased region" description="Basic and acidic residues" evidence="1">
    <location>
        <begin position="1"/>
        <end position="10"/>
    </location>
</feature>
<evidence type="ECO:0000313" key="3">
    <source>
        <dbReference type="RefSeq" id="XP_071923124.1"/>
    </source>
</evidence>
<sequence length="331" mass="38090">MPHQKSRDEPPIVVTPPPPFPSQFAMSKKEKQEQEILKTFRKVEVNIPLLDAIKQILRYEKFLKELCTTQKKLKGNEKVHLGEKVSAVLQKKLPPKCKDPGMFTIPYKIENIRIEKAMLDLSASINVMPRSIYNILNLGPLKEMGIIIQLANRSNAYPDEVLEDILVQVDKLIFPVNFYVFDMKEDNSTNSPPILLERPFLRTSRTNIDVYSGTLTMEFDGDIIKFNIYDAMKYPNESHSVFVIDVIDFLTQQTFELTDDDVSKATITSGLDRKYIQKIRGKFDFSLELQETSFELDSLKTVGYDVPYVELLRSHSKLLLSIVQVPKLELK</sequence>
<dbReference type="Proteomes" id="UP001652660">
    <property type="component" value="Chromosome 10e"/>
</dbReference>
<evidence type="ECO:0000256" key="1">
    <source>
        <dbReference type="SAM" id="MobiDB-lite"/>
    </source>
</evidence>
<dbReference type="GeneID" id="140015129"/>
<feature type="region of interest" description="Disordered" evidence="1">
    <location>
        <begin position="1"/>
        <end position="20"/>
    </location>
</feature>
<keyword evidence="2" id="KW-1185">Reference proteome</keyword>
<accession>A0ABM4VUB4</accession>
<dbReference type="InterPro" id="IPR021109">
    <property type="entry name" value="Peptidase_aspartic_dom_sf"/>
</dbReference>
<organism evidence="2 3">
    <name type="scientific">Coffea arabica</name>
    <name type="common">Arabian coffee</name>
    <dbReference type="NCBI Taxonomy" id="13443"/>
    <lineage>
        <taxon>Eukaryota</taxon>
        <taxon>Viridiplantae</taxon>
        <taxon>Streptophyta</taxon>
        <taxon>Embryophyta</taxon>
        <taxon>Tracheophyta</taxon>
        <taxon>Spermatophyta</taxon>
        <taxon>Magnoliopsida</taxon>
        <taxon>eudicotyledons</taxon>
        <taxon>Gunneridae</taxon>
        <taxon>Pentapetalae</taxon>
        <taxon>asterids</taxon>
        <taxon>lamiids</taxon>
        <taxon>Gentianales</taxon>
        <taxon>Rubiaceae</taxon>
        <taxon>Ixoroideae</taxon>
        <taxon>Gardenieae complex</taxon>
        <taxon>Bertiereae - Coffeeae clade</taxon>
        <taxon>Coffeeae</taxon>
        <taxon>Coffea</taxon>
    </lineage>
</organism>
<evidence type="ECO:0000313" key="2">
    <source>
        <dbReference type="Proteomes" id="UP001652660"/>
    </source>
</evidence>
<reference evidence="3" key="1">
    <citation type="submission" date="2025-08" db="UniProtKB">
        <authorList>
            <consortium name="RefSeq"/>
        </authorList>
    </citation>
    <scope>IDENTIFICATION</scope>
    <source>
        <tissue evidence="3">Leaves</tissue>
    </source>
</reference>
<dbReference type="PANTHER" id="PTHR33067:SF15">
    <property type="entry name" value="RNA-DIRECTED DNA POLYMERASE"/>
    <property type="match status" value="1"/>
</dbReference>
<dbReference type="Gene3D" id="2.40.70.10">
    <property type="entry name" value="Acid Proteases"/>
    <property type="match status" value="1"/>
</dbReference>
<protein>
    <submittedName>
        <fullName evidence="3">Uncharacterized protein</fullName>
    </submittedName>
</protein>
<gene>
    <name evidence="3" type="primary">LOC140015129</name>
</gene>
<name>A0ABM4VUB4_COFAR</name>
<proteinExistence type="predicted"/>
<dbReference type="CDD" id="cd00303">
    <property type="entry name" value="retropepsin_like"/>
    <property type="match status" value="1"/>
</dbReference>
<dbReference type="RefSeq" id="XP_071923124.1">
    <property type="nucleotide sequence ID" value="XM_072067023.1"/>
</dbReference>